<dbReference type="PANTHER" id="PTHR11003:SF335">
    <property type="entry name" value="POTASSIUM CHANNEL DOMAIN-CONTAINING PROTEIN"/>
    <property type="match status" value="1"/>
</dbReference>
<sequence>MNTPPVDLHYPSRTSRLFYYLHLVGKTIRIFSYYPLSNEPETITKQLISGFKDFTKSGLSVGEKVSFWVYGKVASLSRKWITHYFLFFVIAAYSLLGGLAFHYIEGRAEKKHVADILNNRKDLLLQIRGRTYTVLQNFRDIGPLETQEDEEQWMGQSTKALREYEAVLKEYFKIDANILAKGDKPDWDYWSSVFYCGTIYTTIGEFHLYQ</sequence>
<dbReference type="InterPro" id="IPR003280">
    <property type="entry name" value="2pore_dom_K_chnl"/>
</dbReference>
<dbReference type="AlphaFoldDB" id="A0ABD0YPQ0"/>
<gene>
    <name evidence="6" type="ORF">AAG570_009653</name>
</gene>
<accession>A0ABD0YPQ0</accession>
<keyword evidence="2 5" id="KW-0812">Transmembrane</keyword>
<reference evidence="6 7" key="1">
    <citation type="submission" date="2024-07" db="EMBL/GenBank/DDBJ databases">
        <title>Chromosome-level genome assembly of the water stick insect Ranatra chinensis (Heteroptera: Nepidae).</title>
        <authorList>
            <person name="Liu X."/>
        </authorList>
    </citation>
    <scope>NUCLEOTIDE SEQUENCE [LARGE SCALE GENOMIC DNA]</scope>
    <source>
        <strain evidence="6">Cailab_2021Rc</strain>
        <tissue evidence="6">Muscle</tissue>
    </source>
</reference>
<evidence type="ECO:0000313" key="6">
    <source>
        <dbReference type="EMBL" id="KAL1137958.1"/>
    </source>
</evidence>
<dbReference type="SUPFAM" id="SSF81324">
    <property type="entry name" value="Voltage-gated potassium channels"/>
    <property type="match status" value="1"/>
</dbReference>
<dbReference type="Gene3D" id="1.10.287.70">
    <property type="match status" value="1"/>
</dbReference>
<comment type="subcellular location">
    <subcellularLocation>
        <location evidence="1">Membrane</location>
        <topology evidence="1">Multi-pass membrane protein</topology>
    </subcellularLocation>
</comment>
<organism evidence="6 7">
    <name type="scientific">Ranatra chinensis</name>
    <dbReference type="NCBI Taxonomy" id="642074"/>
    <lineage>
        <taxon>Eukaryota</taxon>
        <taxon>Metazoa</taxon>
        <taxon>Ecdysozoa</taxon>
        <taxon>Arthropoda</taxon>
        <taxon>Hexapoda</taxon>
        <taxon>Insecta</taxon>
        <taxon>Pterygota</taxon>
        <taxon>Neoptera</taxon>
        <taxon>Paraneoptera</taxon>
        <taxon>Hemiptera</taxon>
        <taxon>Heteroptera</taxon>
        <taxon>Panheteroptera</taxon>
        <taxon>Nepomorpha</taxon>
        <taxon>Nepidae</taxon>
        <taxon>Ranatrinae</taxon>
        <taxon>Ranatra</taxon>
    </lineage>
</organism>
<evidence type="ECO:0000313" key="7">
    <source>
        <dbReference type="Proteomes" id="UP001558652"/>
    </source>
</evidence>
<evidence type="ECO:0000256" key="3">
    <source>
        <dbReference type="ARBA" id="ARBA00022989"/>
    </source>
</evidence>
<keyword evidence="4 5" id="KW-0472">Membrane</keyword>
<comment type="caution">
    <text evidence="6">The sequence shown here is derived from an EMBL/GenBank/DDBJ whole genome shotgun (WGS) entry which is preliminary data.</text>
</comment>
<dbReference type="EMBL" id="JBFDAA010000004">
    <property type="protein sequence ID" value="KAL1137958.1"/>
    <property type="molecule type" value="Genomic_DNA"/>
</dbReference>
<dbReference type="Proteomes" id="UP001558652">
    <property type="component" value="Unassembled WGS sequence"/>
</dbReference>
<evidence type="ECO:0000256" key="2">
    <source>
        <dbReference type="ARBA" id="ARBA00022692"/>
    </source>
</evidence>
<proteinExistence type="predicted"/>
<evidence type="ECO:0000256" key="5">
    <source>
        <dbReference type="SAM" id="Phobius"/>
    </source>
</evidence>
<evidence type="ECO:0000256" key="1">
    <source>
        <dbReference type="ARBA" id="ARBA00004141"/>
    </source>
</evidence>
<keyword evidence="3 5" id="KW-1133">Transmembrane helix</keyword>
<evidence type="ECO:0000256" key="4">
    <source>
        <dbReference type="ARBA" id="ARBA00023136"/>
    </source>
</evidence>
<dbReference type="PANTHER" id="PTHR11003">
    <property type="entry name" value="POTASSIUM CHANNEL, SUBFAMILY K"/>
    <property type="match status" value="1"/>
</dbReference>
<feature type="transmembrane region" description="Helical" evidence="5">
    <location>
        <begin position="84"/>
        <end position="104"/>
    </location>
</feature>
<name>A0ABD0YPQ0_9HEMI</name>
<keyword evidence="7" id="KW-1185">Reference proteome</keyword>
<protein>
    <submittedName>
        <fullName evidence="6">Uncharacterized protein</fullName>
    </submittedName>
</protein>
<dbReference type="GO" id="GO:0016020">
    <property type="term" value="C:membrane"/>
    <property type="evidence" value="ECO:0007669"/>
    <property type="project" value="UniProtKB-SubCell"/>
</dbReference>